<evidence type="ECO:0000259" key="3">
    <source>
        <dbReference type="Pfam" id="PF12849"/>
    </source>
</evidence>
<dbReference type="Gene3D" id="3.40.190.10">
    <property type="entry name" value="Periplasmic binding protein-like II"/>
    <property type="match status" value="2"/>
</dbReference>
<evidence type="ECO:0000313" key="4">
    <source>
        <dbReference type="EMBL" id="CBK40964.1"/>
    </source>
</evidence>
<feature type="signal peptide" evidence="2">
    <location>
        <begin position="1"/>
        <end position="23"/>
    </location>
</feature>
<dbReference type="STRING" id="330214.NIDE1207"/>
<dbReference type="InterPro" id="IPR050811">
    <property type="entry name" value="Phosphate_ABC_transporter"/>
</dbReference>
<keyword evidence="1 2" id="KW-0732">Signal</keyword>
<accession>D8PCK5</accession>
<dbReference type="KEGG" id="nde:NIDE1207"/>
<dbReference type="PANTHER" id="PTHR30570">
    <property type="entry name" value="PERIPLASMIC PHOSPHATE BINDING COMPONENT OF PHOSPHATE ABC TRANSPORTER"/>
    <property type="match status" value="1"/>
</dbReference>
<dbReference type="Proteomes" id="UP000001660">
    <property type="component" value="Chromosome"/>
</dbReference>
<evidence type="ECO:0000256" key="1">
    <source>
        <dbReference type="ARBA" id="ARBA00022729"/>
    </source>
</evidence>
<reference evidence="4 5" key="1">
    <citation type="journal article" date="2010" name="Proc. Natl. Acad. Sci. U.S.A.">
        <title>A Nitrospira metagenome illuminates the physiology and evolution of globally important nitrite-oxidizing bacteria.</title>
        <authorList>
            <person name="Lucker S."/>
            <person name="Wagner M."/>
            <person name="Maixner F."/>
            <person name="Pelletier E."/>
            <person name="Koch H."/>
            <person name="Vacherie B."/>
            <person name="Rattei T."/>
            <person name="Sinninghe Damste J."/>
            <person name="Spieck E."/>
            <person name="Le Paslier D."/>
            <person name="Daims H."/>
        </authorList>
    </citation>
    <scope>NUCLEOTIDE SEQUENCE [LARGE SCALE GENOMIC DNA]</scope>
</reference>
<dbReference type="Pfam" id="PF12849">
    <property type="entry name" value="PBP_like_2"/>
    <property type="match status" value="1"/>
</dbReference>
<dbReference type="EMBL" id="FP929003">
    <property type="protein sequence ID" value="CBK40964.1"/>
    <property type="molecule type" value="Genomic_DNA"/>
</dbReference>
<proteinExistence type="predicted"/>
<gene>
    <name evidence="4" type="ORF">NIDE1207</name>
</gene>
<organism evidence="4 5">
    <name type="scientific">Nitrospira defluvii</name>
    <dbReference type="NCBI Taxonomy" id="330214"/>
    <lineage>
        <taxon>Bacteria</taxon>
        <taxon>Pseudomonadati</taxon>
        <taxon>Nitrospirota</taxon>
        <taxon>Nitrospiria</taxon>
        <taxon>Nitrospirales</taxon>
        <taxon>Nitrospiraceae</taxon>
        <taxon>Nitrospira</taxon>
    </lineage>
</organism>
<protein>
    <submittedName>
        <fullName evidence="4">Putative Phosphate-binding protein PstS</fullName>
    </submittedName>
</protein>
<name>D8PCK5_9BACT</name>
<feature type="domain" description="PBP" evidence="3">
    <location>
        <begin position="21"/>
        <end position="255"/>
    </location>
</feature>
<dbReference type="PANTHER" id="PTHR30570:SF1">
    <property type="entry name" value="PHOSPHATE-BINDING PROTEIN PSTS"/>
    <property type="match status" value="1"/>
</dbReference>
<sequence length="274" mass="29792">MHTRISGFVCAALLCLFCLPASAEVAGSMVIAGHGPEQRVIESLAHAFEKANPRAYIDVVWDDNSKPLDLVKTKQAKIAVTGTAEDGFRSFQIAWDGIAIMVHRSNFTKEVTKQEVAELFSGKYKIWADLGGPDTKVLLIDRPRNENNRDAFEQQLGIAGKIPEGAKLIAKDEKVIKTIAGTLPPHSAVAFVSLGQALEAVASGVPVKLLPVDKIEPETPTVKDGRYTLRRPVLLLSHNEPDPLVEAFEQFALSEDGQKIISESYTPLPKTSSP</sequence>
<evidence type="ECO:0000256" key="2">
    <source>
        <dbReference type="SAM" id="SignalP"/>
    </source>
</evidence>
<dbReference type="OrthoDB" id="9783488at2"/>
<keyword evidence="5" id="KW-1185">Reference proteome</keyword>
<dbReference type="SUPFAM" id="SSF53850">
    <property type="entry name" value="Periplasmic binding protein-like II"/>
    <property type="match status" value="1"/>
</dbReference>
<dbReference type="AlphaFoldDB" id="D8PCK5"/>
<dbReference type="InterPro" id="IPR024370">
    <property type="entry name" value="PBP_domain"/>
</dbReference>
<dbReference type="HOGENOM" id="CLU_026228_5_1_0"/>
<feature type="chain" id="PRO_5003119835" evidence="2">
    <location>
        <begin position="24"/>
        <end position="274"/>
    </location>
</feature>
<dbReference type="eggNOG" id="COG0226">
    <property type="taxonomic scope" value="Bacteria"/>
</dbReference>
<evidence type="ECO:0000313" key="5">
    <source>
        <dbReference type="Proteomes" id="UP000001660"/>
    </source>
</evidence>